<keyword evidence="4" id="KW-1185">Reference proteome</keyword>
<keyword evidence="1" id="KW-0677">Repeat</keyword>
<evidence type="ECO:0000256" key="2">
    <source>
        <dbReference type="ARBA" id="ARBA00022803"/>
    </source>
</evidence>
<dbReference type="SUPFAM" id="SSF48452">
    <property type="entry name" value="TPR-like"/>
    <property type="match status" value="1"/>
</dbReference>
<dbReference type="EMBL" id="RKRG01000002">
    <property type="protein sequence ID" value="RPF51454.1"/>
    <property type="molecule type" value="Genomic_DNA"/>
</dbReference>
<dbReference type="AlphaFoldDB" id="A0A3N5B2A1"/>
<dbReference type="InterPro" id="IPR051685">
    <property type="entry name" value="Ycf3/AcsC/BcsC/TPR_MFPF"/>
</dbReference>
<dbReference type="InterPro" id="IPR011990">
    <property type="entry name" value="TPR-like_helical_dom_sf"/>
</dbReference>
<accession>A0A3N5B2A1</accession>
<evidence type="ECO:0000313" key="3">
    <source>
        <dbReference type="EMBL" id="RPF51454.1"/>
    </source>
</evidence>
<dbReference type="PANTHER" id="PTHR44943:SF4">
    <property type="entry name" value="TPR REPEAT-CONTAINING PROTEIN MJ0798"/>
    <property type="match status" value="1"/>
</dbReference>
<proteinExistence type="predicted"/>
<dbReference type="RefSeq" id="WP_069574879.1">
    <property type="nucleotide sequence ID" value="NZ_RKRG01000002.1"/>
</dbReference>
<dbReference type="Proteomes" id="UP000271783">
    <property type="component" value="Unassembled WGS sequence"/>
</dbReference>
<protein>
    <submittedName>
        <fullName evidence="3">Tetratricopeptide repeat protein</fullName>
    </submittedName>
</protein>
<dbReference type="Gene3D" id="1.25.40.10">
    <property type="entry name" value="Tetratricopeptide repeat domain"/>
    <property type="match status" value="1"/>
</dbReference>
<keyword evidence="2" id="KW-0802">TPR repeat</keyword>
<dbReference type="InterPro" id="IPR019734">
    <property type="entry name" value="TPR_rpt"/>
</dbReference>
<dbReference type="SMART" id="SM00028">
    <property type="entry name" value="TPR"/>
    <property type="match status" value="4"/>
</dbReference>
<organism evidence="3 4">
    <name type="scientific">Methanobrevibacter gottschalkii DSM 11977</name>
    <dbReference type="NCBI Taxonomy" id="1122229"/>
    <lineage>
        <taxon>Archaea</taxon>
        <taxon>Methanobacteriati</taxon>
        <taxon>Methanobacteriota</taxon>
        <taxon>Methanomada group</taxon>
        <taxon>Methanobacteria</taxon>
        <taxon>Methanobacteriales</taxon>
        <taxon>Methanobacteriaceae</taxon>
        <taxon>Methanobrevibacter</taxon>
    </lineage>
</organism>
<reference evidence="3 4" key="1">
    <citation type="submission" date="2018-11" db="EMBL/GenBank/DDBJ databases">
        <title>Genomic Encyclopedia of Type Strains, Phase IV (KMG-IV): sequencing the most valuable type-strain genomes for metagenomic binning, comparative biology and taxonomic classification.</title>
        <authorList>
            <person name="Goeker M."/>
        </authorList>
    </citation>
    <scope>NUCLEOTIDE SEQUENCE [LARGE SCALE GENOMIC DNA]</scope>
    <source>
        <strain evidence="3 4">DSM 11977</strain>
    </source>
</reference>
<comment type="caution">
    <text evidence="3">The sequence shown here is derived from an EMBL/GenBank/DDBJ whole genome shotgun (WGS) entry which is preliminary data.</text>
</comment>
<sequence>MLNIINKNQEIKEEFFYLERKALRFYKRKKYKQSFEYYKKVLKASNEFKNNSNESHFKWYDEILSNCLKKYSDNYDEFFKCIYSMNIENYDAWFDKAKLYGNNNKRNEAIIYCYKLLKIRPDDLDLLEFTGHNLCFSHRYDESLKIYDIALSIDKNNKDLIQDKWYVYYTSDRIYDTLEFCKNLENTDDITSTDYQALGFRFEEKEEYETALWCYKKGFEIEETDHKEFDTDSVDAIKRMLLKLSIDDYSYINEFYLEWISKIEHKFETTNCSKCGGKLTPIIYGLVVGDEVFEEQEKGNIIVGGCSVDESSPTHYCKKCDEEFNFRFNGLKIDYPFY</sequence>
<evidence type="ECO:0000256" key="1">
    <source>
        <dbReference type="ARBA" id="ARBA00022737"/>
    </source>
</evidence>
<name>A0A3N5B2A1_9EURY</name>
<dbReference type="PANTHER" id="PTHR44943">
    <property type="entry name" value="CELLULOSE SYNTHASE OPERON PROTEIN C"/>
    <property type="match status" value="1"/>
</dbReference>
<evidence type="ECO:0000313" key="4">
    <source>
        <dbReference type="Proteomes" id="UP000271783"/>
    </source>
</evidence>
<gene>
    <name evidence="3" type="ORF">EDC42_0781</name>
</gene>